<dbReference type="Proteomes" id="UP000247594">
    <property type="component" value="Unassembled WGS sequence"/>
</dbReference>
<dbReference type="GO" id="GO:0003677">
    <property type="term" value="F:DNA binding"/>
    <property type="evidence" value="ECO:0007669"/>
    <property type="project" value="InterPro"/>
</dbReference>
<proteinExistence type="predicted"/>
<dbReference type="InterPro" id="IPR010270">
    <property type="entry name" value="Phage_P2_GpM"/>
</dbReference>
<keyword evidence="4" id="KW-1185">Reference proteome</keyword>
<gene>
    <name evidence="1" type="primary">gpM</name>
    <name evidence="2" type="ORF">DM482_04470</name>
    <name evidence="1" type="ORF">M5S13_06095</name>
</gene>
<evidence type="ECO:0000313" key="2">
    <source>
        <dbReference type="EMBL" id="PXZ39569.1"/>
    </source>
</evidence>
<evidence type="ECO:0000313" key="1">
    <source>
        <dbReference type="EMBL" id="MEE6041459.1"/>
    </source>
</evidence>
<name>A0AAE5TKY2_AVIPA</name>
<dbReference type="Proteomes" id="UP001347884">
    <property type="component" value="Unassembled WGS sequence"/>
</dbReference>
<organism evidence="2 3">
    <name type="scientific">Avibacterium paragallinarum</name>
    <name type="common">Haemophilus gallinarum</name>
    <dbReference type="NCBI Taxonomy" id="728"/>
    <lineage>
        <taxon>Bacteria</taxon>
        <taxon>Pseudomonadati</taxon>
        <taxon>Pseudomonadota</taxon>
        <taxon>Gammaproteobacteria</taxon>
        <taxon>Pasteurellales</taxon>
        <taxon>Pasteurellaceae</taxon>
        <taxon>Avibacterium</taxon>
    </lineage>
</organism>
<reference evidence="1 4" key="2">
    <citation type="journal article" date="2022" name="Front. Microbiol.">
        <title>Commensal bacteria contribute to the growth of multidrug-resistant Avibacterium paragallinarum in chickens.</title>
        <authorList>
            <person name="Zhu J."/>
            <person name="Chen Y."/>
            <person name="Wu Y."/>
            <person name="Wang Y."/>
            <person name="Zhu K."/>
        </authorList>
    </citation>
    <scope>NUCLEOTIDE SEQUENCE [LARGE SCALE GENOMIC DNA]</scope>
    <source>
        <strain evidence="1 4">AV25</strain>
    </source>
</reference>
<dbReference type="RefSeq" id="WP_110478441.1">
    <property type="nucleotide sequence ID" value="NZ_CP095161.1"/>
</dbReference>
<dbReference type="EMBL" id="JAMDKF010000010">
    <property type="protein sequence ID" value="MEE6041459.1"/>
    <property type="molecule type" value="Genomic_DNA"/>
</dbReference>
<accession>A0AAE5TKY2</accession>
<evidence type="ECO:0000313" key="3">
    <source>
        <dbReference type="Proteomes" id="UP000247594"/>
    </source>
</evidence>
<evidence type="ECO:0000313" key="4">
    <source>
        <dbReference type="Proteomes" id="UP001347884"/>
    </source>
</evidence>
<protein>
    <submittedName>
        <fullName evidence="1 2">Terminase</fullName>
    </submittedName>
</protein>
<sequence length="273" mass="30888">MGMREFQKRMEKLTALENPEAAKVADVVSHSQQEVIDIALKNDVEKIRSLPSLADRAEYKRNHFFPKWLPLVEEYFAKGEIYQNDVIAYCIIYSFDVGDLGSATRLARMAIAQNQAMPANFRSTLPTFVADQVLAWAERMAHQGQSVEPYFSDTFEAVATAWKLHEIVTAKWYKFAATLFLRNAQGEVHAASVADIESLEMALFLAQKANEYNHKAGVNSMIDRIIMRLKKLHQSADLNLDIRHLTVEDAIEKLRSRTSLATPALADKEQADV</sequence>
<dbReference type="AlphaFoldDB" id="A0AAE5TKY2"/>
<dbReference type="EMBL" id="QJPJ01000005">
    <property type="protein sequence ID" value="PXZ39569.1"/>
    <property type="molecule type" value="Genomic_DNA"/>
</dbReference>
<reference evidence="1" key="3">
    <citation type="submission" date="2022-05" db="EMBL/GenBank/DDBJ databases">
        <authorList>
            <person name="Chen Y."/>
            <person name="Zhu J."/>
            <person name="Zhu K."/>
        </authorList>
    </citation>
    <scope>NUCLEOTIDE SEQUENCE</scope>
    <source>
        <strain evidence="1">AV25</strain>
    </source>
</reference>
<comment type="caution">
    <text evidence="2">The sequence shown here is derived from an EMBL/GenBank/DDBJ whole genome shotgun (WGS) entry which is preliminary data.</text>
</comment>
<reference evidence="2 3" key="1">
    <citation type="submission" date="2018-06" db="EMBL/GenBank/DDBJ databases">
        <authorList>
            <person name="Teymurazov M."/>
            <person name="Kislichkina A."/>
            <person name="Abaymova A."/>
            <person name="Mukhina T."/>
            <person name="Mayskaya N."/>
            <person name="Svetoch E."/>
            <person name="Bogun A."/>
        </authorList>
    </citation>
    <scope>NUCLEOTIDE SEQUENCE [LARGE SCALE GENOMIC DNA]</scope>
    <source>
        <strain evidence="2 3">SCPM-O-B-8406</strain>
    </source>
</reference>
<dbReference type="Pfam" id="PF05944">
    <property type="entry name" value="Phage_term_smal"/>
    <property type="match status" value="1"/>
</dbReference>
<dbReference type="GO" id="GO:0004519">
    <property type="term" value="F:endonuclease activity"/>
    <property type="evidence" value="ECO:0007669"/>
    <property type="project" value="InterPro"/>
</dbReference>